<keyword evidence="2" id="KW-1185">Reference proteome</keyword>
<dbReference type="CDD" id="cd11304">
    <property type="entry name" value="Cadherin_repeat"/>
    <property type="match status" value="1"/>
</dbReference>
<evidence type="ECO:0000313" key="2">
    <source>
        <dbReference type="Proteomes" id="UP001476798"/>
    </source>
</evidence>
<organism evidence="1 2">
    <name type="scientific">Goodea atripinnis</name>
    <dbReference type="NCBI Taxonomy" id="208336"/>
    <lineage>
        <taxon>Eukaryota</taxon>
        <taxon>Metazoa</taxon>
        <taxon>Chordata</taxon>
        <taxon>Craniata</taxon>
        <taxon>Vertebrata</taxon>
        <taxon>Euteleostomi</taxon>
        <taxon>Actinopterygii</taxon>
        <taxon>Neopterygii</taxon>
        <taxon>Teleostei</taxon>
        <taxon>Neoteleostei</taxon>
        <taxon>Acanthomorphata</taxon>
        <taxon>Ovalentaria</taxon>
        <taxon>Atherinomorphae</taxon>
        <taxon>Cyprinodontiformes</taxon>
        <taxon>Goodeidae</taxon>
        <taxon>Goodea</taxon>
    </lineage>
</organism>
<name>A0ABV0PGZ3_9TELE</name>
<proteinExistence type="predicted"/>
<protein>
    <submittedName>
        <fullName evidence="1">Calsyntenin-2</fullName>
    </submittedName>
</protein>
<reference evidence="1 2" key="1">
    <citation type="submission" date="2021-06" db="EMBL/GenBank/DDBJ databases">
        <authorList>
            <person name="Palmer J.M."/>
        </authorList>
    </citation>
    <scope>NUCLEOTIDE SEQUENCE [LARGE SCALE GENOMIC DNA]</scope>
    <source>
        <strain evidence="1 2">GA_2019</strain>
        <tissue evidence="1">Muscle</tissue>
    </source>
</reference>
<accession>A0ABV0PGZ3</accession>
<comment type="caution">
    <text evidence="1">The sequence shown here is derived from an EMBL/GenBank/DDBJ whole genome shotgun (WGS) entry which is preliminary data.</text>
</comment>
<dbReference type="EMBL" id="JAHRIO010072866">
    <property type="protein sequence ID" value="MEQ2182710.1"/>
    <property type="molecule type" value="Genomic_DNA"/>
</dbReference>
<evidence type="ECO:0000313" key="1">
    <source>
        <dbReference type="EMBL" id="MEQ2182710.1"/>
    </source>
</evidence>
<feature type="non-terminal residue" evidence="1">
    <location>
        <position position="1"/>
    </location>
</feature>
<dbReference type="Proteomes" id="UP001476798">
    <property type="component" value="Unassembled WGS sequence"/>
</dbReference>
<sequence length="93" mass="10158">IFGQDATFEAVVLNRTSGEGVLRASSHVDCENQKEYTFIIQAYDCGAGPSGANWKKSHKLAMGSDGGGHYALFFFICIWMNGQQDLRPVIVDA</sequence>
<gene>
    <name evidence="1" type="primary">CLSTN2</name>
    <name evidence="1" type="ORF">GOODEAATRI_025078</name>
</gene>
<dbReference type="PANTHER" id="PTHR14139">
    <property type="entry name" value="CALSYNTENIN"/>
    <property type="match status" value="1"/>
</dbReference>
<dbReference type="PANTHER" id="PTHR14139:SF6">
    <property type="entry name" value="CALSYNTENIN-2 ISOFORM X1-RELATED"/>
    <property type="match status" value="1"/>
</dbReference>